<keyword evidence="2" id="KW-1185">Reference proteome</keyword>
<gene>
    <name evidence="1" type="ORF">A3Q56_06283</name>
</gene>
<name>A0A177AVF9_9BILA</name>
<sequence length="670" mass="78850">PDNISKYENIFISRRCIVNRQTEIVQNLKKKLFDLLSHTTTNFSLAIDESTDATDSAQLLIFARVIDQNFNLFEELLGMQTITGQARGLDVYNQVNELFVQYDLNPLQHFDAFLRQTICHEIKKTFIRYITINKENISHIHFPYLKETSSNTTPLASIFKRFETYLASLYDQYMTRFQDFEKFEPLMQLVFEPHIVKPKNSRTPPILPVPVGKFNEINQCSLPTKSEQGLEEFCYSVNDLKKKTFKITFNRLLDPKIVNLKLLKLLDSKKSEILNAVYSIEVGKVADKRYQILSTKKIPTFLKKYYFTYLNPFMSKYFKQPDVDSILIKYKPTCTHKTKDVYTFMNQCHECIKTPCIEDFAHDIKIQPKIMVNSEDSIMLIFKNSKSSKNQIVECQQIQLTCENQQYVYANNELIENKEFFVTTNGENLCLAFPIQNMNIFKIKDTDYLEKFKLVEIFKDAYESYDNNEEESKYLHSYFSSICDGTQIKNKEYRYISLNIYNKKCFISFFWNTYEKLLIDSEAMARDDFFSLLTLLCPNIDMKVVNYYGIEDQVNYIDSGIRFSYIFQANFYFSDVMDIIKEYLDGKIDLGNEQSFVYVKLLIDELDKKFNALKINKKLIKSIFSIIYNAKMNFLSTCKIIKIVTFSSKMNKFIDIIPDLQKQDLNKNVI</sequence>
<organism evidence="1 2">
    <name type="scientific">Intoshia linei</name>
    <dbReference type="NCBI Taxonomy" id="1819745"/>
    <lineage>
        <taxon>Eukaryota</taxon>
        <taxon>Metazoa</taxon>
        <taxon>Spiralia</taxon>
        <taxon>Lophotrochozoa</taxon>
        <taxon>Mesozoa</taxon>
        <taxon>Orthonectida</taxon>
        <taxon>Rhopaluridae</taxon>
        <taxon>Intoshia</taxon>
    </lineage>
</organism>
<dbReference type="AlphaFoldDB" id="A0A177AVF9"/>
<comment type="caution">
    <text evidence="1">The sequence shown here is derived from an EMBL/GenBank/DDBJ whole genome shotgun (WGS) entry which is preliminary data.</text>
</comment>
<evidence type="ECO:0000313" key="1">
    <source>
        <dbReference type="EMBL" id="OAF65997.1"/>
    </source>
</evidence>
<evidence type="ECO:0008006" key="3">
    <source>
        <dbReference type="Google" id="ProtNLM"/>
    </source>
</evidence>
<accession>A0A177AVF9</accession>
<dbReference type="EMBL" id="LWCA01001072">
    <property type="protein sequence ID" value="OAF65997.1"/>
    <property type="molecule type" value="Genomic_DNA"/>
</dbReference>
<evidence type="ECO:0000313" key="2">
    <source>
        <dbReference type="Proteomes" id="UP000078046"/>
    </source>
</evidence>
<dbReference type="PANTHER" id="PTHR45913">
    <property type="entry name" value="EPM2A-INTERACTING PROTEIN 1"/>
    <property type="match status" value="1"/>
</dbReference>
<dbReference type="Proteomes" id="UP000078046">
    <property type="component" value="Unassembled WGS sequence"/>
</dbReference>
<proteinExistence type="predicted"/>
<dbReference type="PANTHER" id="PTHR45913:SF21">
    <property type="entry name" value="DUF4371 DOMAIN-CONTAINING PROTEIN"/>
    <property type="match status" value="1"/>
</dbReference>
<feature type="non-terminal residue" evidence="1">
    <location>
        <position position="1"/>
    </location>
</feature>
<reference evidence="1 2" key="1">
    <citation type="submission" date="2016-04" db="EMBL/GenBank/DDBJ databases">
        <title>The genome of Intoshia linei affirms orthonectids as highly simplified spiralians.</title>
        <authorList>
            <person name="Mikhailov K.V."/>
            <person name="Slusarev G.S."/>
            <person name="Nikitin M.A."/>
            <person name="Logacheva M.D."/>
            <person name="Penin A."/>
            <person name="Aleoshin V."/>
            <person name="Panchin Y.V."/>
        </authorList>
    </citation>
    <scope>NUCLEOTIDE SEQUENCE [LARGE SCALE GENOMIC DNA]</scope>
    <source>
        <strain evidence="1">Intl2013</strain>
        <tissue evidence="1">Whole animal</tissue>
    </source>
</reference>
<protein>
    <recommendedName>
        <fullName evidence="3">DUF4371 domain-containing protein</fullName>
    </recommendedName>
</protein>
<dbReference type="OrthoDB" id="6431883at2759"/>